<dbReference type="CDD" id="cd11383">
    <property type="entry name" value="YfjP"/>
    <property type="match status" value="1"/>
</dbReference>
<dbReference type="AlphaFoldDB" id="A0A381E912"/>
<gene>
    <name evidence="2" type="primary">era_2</name>
    <name evidence="2" type="ORF">NCTC13294_01515</name>
</gene>
<dbReference type="InterPro" id="IPR006073">
    <property type="entry name" value="GTP-bd"/>
</dbReference>
<sequence>MNENKDPVVTNETSYEERKRHKELIERANDNFPAIPQGNSRNDYAELRRKIAEKIKELRNYTPRVGIFGVTGVGKSSLCNALFGQEVAKISDIAACTREPQEIFIGNSSGQGGIRLIDVPGVGETGARDEEYFALYKSLVPELDLVIWVIKGDDRAYSIPEKVYKEILEPQKERCPVLFVINQVDKINPLFDWDRDNHIPGKEQEKNIQLKILEIVKTFDVPPSRIQTASAEEKYNLTAVMDAIVDIVPKEKKFAFTREAKESVITEKAAKAGEKGIWDTVKEMAGKAWDSVKDFATDVMITTATKYVKKITSWLGSLL</sequence>
<dbReference type="SUPFAM" id="SSF52540">
    <property type="entry name" value="P-loop containing nucleoside triphosphate hydrolases"/>
    <property type="match status" value="1"/>
</dbReference>
<reference evidence="2 3" key="1">
    <citation type="submission" date="2018-06" db="EMBL/GenBank/DDBJ databases">
        <authorList>
            <consortium name="Pathogen Informatics"/>
            <person name="Doyle S."/>
        </authorList>
    </citation>
    <scope>NUCLEOTIDE SEQUENCE [LARGE SCALE GENOMIC DNA]</scope>
    <source>
        <strain evidence="2 3">NCTC13294</strain>
    </source>
</reference>
<dbReference type="InterPro" id="IPR027417">
    <property type="entry name" value="P-loop_NTPase"/>
</dbReference>
<organism evidence="2 3">
    <name type="scientific">Cardiobacterium valvarum</name>
    <dbReference type="NCBI Taxonomy" id="194702"/>
    <lineage>
        <taxon>Bacteria</taxon>
        <taxon>Pseudomonadati</taxon>
        <taxon>Pseudomonadota</taxon>
        <taxon>Gammaproteobacteria</taxon>
        <taxon>Cardiobacteriales</taxon>
        <taxon>Cardiobacteriaceae</taxon>
        <taxon>Cardiobacterium</taxon>
    </lineage>
</organism>
<dbReference type="PANTHER" id="PTHR42714:SF2">
    <property type="entry name" value="TRNA MODIFICATION GTPASE GTPBP3, MITOCHONDRIAL"/>
    <property type="match status" value="1"/>
</dbReference>
<evidence type="ECO:0000313" key="3">
    <source>
        <dbReference type="Proteomes" id="UP000254572"/>
    </source>
</evidence>
<keyword evidence="3" id="KW-1185">Reference proteome</keyword>
<dbReference type="GO" id="GO:0002098">
    <property type="term" value="P:tRNA wobble uridine modification"/>
    <property type="evidence" value="ECO:0007669"/>
    <property type="project" value="TreeGrafter"/>
</dbReference>
<dbReference type="GO" id="GO:0030488">
    <property type="term" value="P:tRNA methylation"/>
    <property type="evidence" value="ECO:0007669"/>
    <property type="project" value="TreeGrafter"/>
</dbReference>
<proteinExistence type="predicted"/>
<name>A0A381E912_9GAMM</name>
<dbReference type="OrthoDB" id="9779790at2"/>
<dbReference type="Pfam" id="PF01926">
    <property type="entry name" value="MMR_HSR1"/>
    <property type="match status" value="1"/>
</dbReference>
<dbReference type="PANTHER" id="PTHR42714">
    <property type="entry name" value="TRNA MODIFICATION GTPASE GTPBP3"/>
    <property type="match status" value="1"/>
</dbReference>
<feature type="domain" description="G" evidence="1">
    <location>
        <begin position="64"/>
        <end position="182"/>
    </location>
</feature>
<accession>A0A381E912</accession>
<dbReference type="Proteomes" id="UP000254572">
    <property type="component" value="Unassembled WGS sequence"/>
</dbReference>
<protein>
    <submittedName>
        <fullName evidence="2">GTPase Era</fullName>
    </submittedName>
</protein>
<evidence type="ECO:0000259" key="1">
    <source>
        <dbReference type="Pfam" id="PF01926"/>
    </source>
</evidence>
<dbReference type="EMBL" id="UFUW01000001">
    <property type="protein sequence ID" value="SUX23408.1"/>
    <property type="molecule type" value="Genomic_DNA"/>
</dbReference>
<dbReference type="RefSeq" id="WP_115611769.1">
    <property type="nucleotide sequence ID" value="NZ_JBHLZC010000004.1"/>
</dbReference>
<dbReference type="Gene3D" id="3.40.50.300">
    <property type="entry name" value="P-loop containing nucleotide triphosphate hydrolases"/>
    <property type="match status" value="1"/>
</dbReference>
<dbReference type="GO" id="GO:0005525">
    <property type="term" value="F:GTP binding"/>
    <property type="evidence" value="ECO:0007669"/>
    <property type="project" value="InterPro"/>
</dbReference>
<evidence type="ECO:0000313" key="2">
    <source>
        <dbReference type="EMBL" id="SUX23408.1"/>
    </source>
</evidence>
<dbReference type="GO" id="GO:0005829">
    <property type="term" value="C:cytosol"/>
    <property type="evidence" value="ECO:0007669"/>
    <property type="project" value="TreeGrafter"/>
</dbReference>